<protein>
    <submittedName>
        <fullName evidence="1">Uncharacterized protein</fullName>
    </submittedName>
</protein>
<comment type="caution">
    <text evidence="1">The sequence shown here is derived from an EMBL/GenBank/DDBJ whole genome shotgun (WGS) entry which is preliminary data.</text>
</comment>
<name>A0AAD8NXR8_TARER</name>
<dbReference type="Proteomes" id="UP001229421">
    <property type="component" value="Unassembled WGS sequence"/>
</dbReference>
<dbReference type="AlphaFoldDB" id="A0AAD8NXR8"/>
<evidence type="ECO:0000313" key="2">
    <source>
        <dbReference type="Proteomes" id="UP001229421"/>
    </source>
</evidence>
<proteinExistence type="predicted"/>
<keyword evidence="2" id="KW-1185">Reference proteome</keyword>
<dbReference type="EMBL" id="JAUHHV010000005">
    <property type="protein sequence ID" value="KAK1424636.1"/>
    <property type="molecule type" value="Genomic_DNA"/>
</dbReference>
<gene>
    <name evidence="1" type="ORF">QVD17_19969</name>
</gene>
<sequence>MSGRRGAPFKGSGWAPVLDPSLSRHISKKTKCQNRQKLINVNLLGEYCLLIPVQVKMRVTVCKQFMIGFV</sequence>
<organism evidence="1 2">
    <name type="scientific">Tagetes erecta</name>
    <name type="common">African marigold</name>
    <dbReference type="NCBI Taxonomy" id="13708"/>
    <lineage>
        <taxon>Eukaryota</taxon>
        <taxon>Viridiplantae</taxon>
        <taxon>Streptophyta</taxon>
        <taxon>Embryophyta</taxon>
        <taxon>Tracheophyta</taxon>
        <taxon>Spermatophyta</taxon>
        <taxon>Magnoliopsida</taxon>
        <taxon>eudicotyledons</taxon>
        <taxon>Gunneridae</taxon>
        <taxon>Pentapetalae</taxon>
        <taxon>asterids</taxon>
        <taxon>campanulids</taxon>
        <taxon>Asterales</taxon>
        <taxon>Asteraceae</taxon>
        <taxon>Asteroideae</taxon>
        <taxon>Heliantheae alliance</taxon>
        <taxon>Tageteae</taxon>
        <taxon>Tagetes</taxon>
    </lineage>
</organism>
<reference evidence="1" key="1">
    <citation type="journal article" date="2023" name="bioRxiv">
        <title>Improved chromosome-level genome assembly for marigold (Tagetes erecta).</title>
        <authorList>
            <person name="Jiang F."/>
            <person name="Yuan L."/>
            <person name="Wang S."/>
            <person name="Wang H."/>
            <person name="Xu D."/>
            <person name="Wang A."/>
            <person name="Fan W."/>
        </authorList>
    </citation>
    <scope>NUCLEOTIDE SEQUENCE</scope>
    <source>
        <strain evidence="1">WSJ</strain>
        <tissue evidence="1">Leaf</tissue>
    </source>
</reference>
<evidence type="ECO:0000313" key="1">
    <source>
        <dbReference type="EMBL" id="KAK1424636.1"/>
    </source>
</evidence>
<accession>A0AAD8NXR8</accession>